<feature type="transmembrane region" description="Helical" evidence="9">
    <location>
        <begin position="20"/>
        <end position="39"/>
    </location>
</feature>
<dbReference type="GO" id="GO:0022857">
    <property type="term" value="F:transmembrane transporter activity"/>
    <property type="evidence" value="ECO:0007669"/>
    <property type="project" value="UniProtKB-UniRule"/>
</dbReference>
<keyword evidence="12" id="KW-1185">Reference proteome</keyword>
<proteinExistence type="inferred from homology"/>
<evidence type="ECO:0000256" key="7">
    <source>
        <dbReference type="ARBA" id="ARBA00023136"/>
    </source>
</evidence>
<dbReference type="PANTHER" id="PTHR35011">
    <property type="entry name" value="2,3-DIKETO-L-GULONATE TRAP TRANSPORTER SMALL PERMEASE PROTEIN YIAM"/>
    <property type="match status" value="1"/>
</dbReference>
<comment type="subunit">
    <text evidence="9">The complex comprises the extracytoplasmic solute receptor protein and the two transmembrane proteins.</text>
</comment>
<keyword evidence="4 9" id="KW-0997">Cell inner membrane</keyword>
<dbReference type="PANTHER" id="PTHR35011:SF10">
    <property type="entry name" value="TRAP TRANSPORTER SMALL PERMEASE PROTEIN"/>
    <property type="match status" value="1"/>
</dbReference>
<gene>
    <name evidence="11" type="ORF">LZG35_04040</name>
</gene>
<comment type="function">
    <text evidence="9">Part of the tripartite ATP-independent periplasmic (TRAP) transport system.</text>
</comment>
<dbReference type="EMBL" id="JAJVKT010000004">
    <property type="protein sequence ID" value="MCE7507794.1"/>
    <property type="molecule type" value="Genomic_DNA"/>
</dbReference>
<evidence type="ECO:0000259" key="10">
    <source>
        <dbReference type="Pfam" id="PF04290"/>
    </source>
</evidence>
<keyword evidence="2 9" id="KW-0813">Transport</keyword>
<evidence type="ECO:0000256" key="4">
    <source>
        <dbReference type="ARBA" id="ARBA00022519"/>
    </source>
</evidence>
<evidence type="ECO:0000313" key="12">
    <source>
        <dbReference type="Proteomes" id="UP001107961"/>
    </source>
</evidence>
<dbReference type="Proteomes" id="UP001107961">
    <property type="component" value="Unassembled WGS sequence"/>
</dbReference>
<keyword evidence="5 9" id="KW-0812">Transmembrane</keyword>
<accession>A0A9Q3ZFB9</accession>
<evidence type="ECO:0000256" key="5">
    <source>
        <dbReference type="ARBA" id="ARBA00022692"/>
    </source>
</evidence>
<dbReference type="InterPro" id="IPR055348">
    <property type="entry name" value="DctQ"/>
</dbReference>
<dbReference type="GO" id="GO:0005886">
    <property type="term" value="C:plasma membrane"/>
    <property type="evidence" value="ECO:0007669"/>
    <property type="project" value="UniProtKB-SubCell"/>
</dbReference>
<keyword evidence="6 9" id="KW-1133">Transmembrane helix</keyword>
<evidence type="ECO:0000313" key="11">
    <source>
        <dbReference type="EMBL" id="MCE7507794.1"/>
    </source>
</evidence>
<dbReference type="GO" id="GO:0015740">
    <property type="term" value="P:C4-dicarboxylate transport"/>
    <property type="evidence" value="ECO:0007669"/>
    <property type="project" value="TreeGrafter"/>
</dbReference>
<name>A0A9Q3ZFB9_9GAMM</name>
<feature type="transmembrane region" description="Helical" evidence="9">
    <location>
        <begin position="92"/>
        <end position="111"/>
    </location>
</feature>
<sequence>MSRMPWPVRVMDRVDQVLVWLSQALLAAMVGITFVSVVGRSFFRSPVPDDLLLSEMLMVAIVFVPLSYVQSIRAHIEVTVLTDHLPRWLQETLVSIGLIIGIVMFAWMAWLSAGKAWESYEWGEIAYASTLGLPEWPVRALIPLGLTWWCVRMLIQLLMPWTREPPESEVERTLRESEDA</sequence>
<evidence type="ECO:0000256" key="3">
    <source>
        <dbReference type="ARBA" id="ARBA00022475"/>
    </source>
</evidence>
<evidence type="ECO:0000256" key="6">
    <source>
        <dbReference type="ARBA" id="ARBA00022989"/>
    </source>
</evidence>
<dbReference type="Pfam" id="PF04290">
    <property type="entry name" value="DctQ"/>
    <property type="match status" value="1"/>
</dbReference>
<comment type="caution">
    <text evidence="11">The sequence shown here is derived from an EMBL/GenBank/DDBJ whole genome shotgun (WGS) entry which is preliminary data.</text>
</comment>
<keyword evidence="3" id="KW-1003">Cell membrane</keyword>
<dbReference type="AlphaFoldDB" id="A0A9Q3ZFB9"/>
<protein>
    <recommendedName>
        <fullName evidence="9">TRAP transporter small permease protein</fullName>
    </recommendedName>
</protein>
<dbReference type="RefSeq" id="WP_233916615.1">
    <property type="nucleotide sequence ID" value="NZ_CBDDTQ010000005.1"/>
</dbReference>
<comment type="similarity">
    <text evidence="8 9">Belongs to the TRAP transporter small permease family.</text>
</comment>
<evidence type="ECO:0000256" key="8">
    <source>
        <dbReference type="ARBA" id="ARBA00038436"/>
    </source>
</evidence>
<reference evidence="11" key="1">
    <citation type="submission" date="2022-01" db="EMBL/GenBank/DDBJ databases">
        <authorList>
            <person name="Karlyshev A.V."/>
            <person name="Jaspars M."/>
        </authorList>
    </citation>
    <scope>NUCLEOTIDE SEQUENCE</scope>
    <source>
        <strain evidence="11">AGSA3-2</strain>
    </source>
</reference>
<organism evidence="11 12">
    <name type="scientific">Alloalcanivorax xenomutans</name>
    <dbReference type="NCBI Taxonomy" id="1094342"/>
    <lineage>
        <taxon>Bacteria</taxon>
        <taxon>Pseudomonadati</taxon>
        <taxon>Pseudomonadota</taxon>
        <taxon>Gammaproteobacteria</taxon>
        <taxon>Oceanospirillales</taxon>
        <taxon>Alcanivoracaceae</taxon>
        <taxon>Alloalcanivorax</taxon>
    </lineage>
</organism>
<keyword evidence="7 9" id="KW-0472">Membrane</keyword>
<dbReference type="GeneID" id="94687436"/>
<comment type="subcellular location">
    <subcellularLocation>
        <location evidence="1 9">Cell inner membrane</location>
        <topology evidence="1 9">Multi-pass membrane protein</topology>
    </subcellularLocation>
</comment>
<feature type="transmembrane region" description="Helical" evidence="9">
    <location>
        <begin position="51"/>
        <end position="72"/>
    </location>
</feature>
<evidence type="ECO:0000256" key="9">
    <source>
        <dbReference type="RuleBase" id="RU369079"/>
    </source>
</evidence>
<dbReference type="InterPro" id="IPR007387">
    <property type="entry name" value="TRAP_DctQ"/>
</dbReference>
<evidence type="ECO:0000256" key="1">
    <source>
        <dbReference type="ARBA" id="ARBA00004429"/>
    </source>
</evidence>
<comment type="caution">
    <text evidence="9">Lacks conserved residue(s) required for the propagation of feature annotation.</text>
</comment>
<feature type="domain" description="Tripartite ATP-independent periplasmic transporters DctQ component" evidence="10">
    <location>
        <begin position="29"/>
        <end position="161"/>
    </location>
</feature>
<evidence type="ECO:0000256" key="2">
    <source>
        <dbReference type="ARBA" id="ARBA00022448"/>
    </source>
</evidence>